<dbReference type="VEuPathDB" id="FungiDB:RO3G_05860"/>
<sequence length="291" mass="33385">MTDYPVNNEQRTYTEQEVFELLRRFKIEEQTTTQRAREERELPLEIASFLDETTKQQHQDNFKRYKREISKYYHEEWTMAEEINKSFIPKLKQFTVDTTQVVNANYKGAETSRLHGRAATEIFEQLLTIKSGGLSTEEANQLLDEALESAKRLAIHAWVQGRQQDEEAKDYAIRALRLPPSLKHLEAKESGSKREAFSEEFIARYNEANYQQRILKAAITNTSAGRGRGGYQSISTWNNPRGGRGFYGRGGTKNYFGGRGRGAPTFNNSSYTNNSHSTTSTDHSTQRTSSQ</sequence>
<proteinExistence type="predicted"/>
<dbReference type="STRING" id="246409.I1BY75"/>
<dbReference type="EMBL" id="CH476735">
    <property type="protein sequence ID" value="EIE81155.1"/>
    <property type="molecule type" value="Genomic_DNA"/>
</dbReference>
<dbReference type="InParanoid" id="I1BY75"/>
<dbReference type="Proteomes" id="UP000009138">
    <property type="component" value="Unassembled WGS sequence"/>
</dbReference>
<evidence type="ECO:0000313" key="3">
    <source>
        <dbReference type="Proteomes" id="UP000009138"/>
    </source>
</evidence>
<protein>
    <submittedName>
        <fullName evidence="2">Uncharacterized protein</fullName>
    </submittedName>
</protein>
<organism evidence="2 3">
    <name type="scientific">Rhizopus delemar (strain RA 99-880 / ATCC MYA-4621 / FGSC 9543 / NRRL 43880)</name>
    <name type="common">Mucormycosis agent</name>
    <name type="synonym">Rhizopus arrhizus var. delemar</name>
    <dbReference type="NCBI Taxonomy" id="246409"/>
    <lineage>
        <taxon>Eukaryota</taxon>
        <taxon>Fungi</taxon>
        <taxon>Fungi incertae sedis</taxon>
        <taxon>Mucoromycota</taxon>
        <taxon>Mucoromycotina</taxon>
        <taxon>Mucoromycetes</taxon>
        <taxon>Mucorales</taxon>
        <taxon>Mucorineae</taxon>
        <taxon>Rhizopodaceae</taxon>
        <taxon>Rhizopus</taxon>
    </lineage>
</organism>
<name>I1BY75_RHIO9</name>
<dbReference type="RefSeq" id="XP_067516551.1">
    <property type="nucleotide sequence ID" value="XM_067660450.1"/>
</dbReference>
<dbReference type="AlphaFoldDB" id="I1BY75"/>
<evidence type="ECO:0000256" key="1">
    <source>
        <dbReference type="SAM" id="MobiDB-lite"/>
    </source>
</evidence>
<feature type="region of interest" description="Disordered" evidence="1">
    <location>
        <begin position="258"/>
        <end position="291"/>
    </location>
</feature>
<reference evidence="2 3" key="1">
    <citation type="journal article" date="2009" name="PLoS Genet.">
        <title>Genomic analysis of the basal lineage fungus Rhizopus oryzae reveals a whole-genome duplication.</title>
        <authorList>
            <person name="Ma L.-J."/>
            <person name="Ibrahim A.S."/>
            <person name="Skory C."/>
            <person name="Grabherr M.G."/>
            <person name="Burger G."/>
            <person name="Butler M."/>
            <person name="Elias M."/>
            <person name="Idnurm A."/>
            <person name="Lang B.F."/>
            <person name="Sone T."/>
            <person name="Abe A."/>
            <person name="Calvo S.E."/>
            <person name="Corrochano L.M."/>
            <person name="Engels R."/>
            <person name="Fu J."/>
            <person name="Hansberg W."/>
            <person name="Kim J.-M."/>
            <person name="Kodira C.D."/>
            <person name="Koehrsen M.J."/>
            <person name="Liu B."/>
            <person name="Miranda-Saavedra D."/>
            <person name="O'Leary S."/>
            <person name="Ortiz-Castellanos L."/>
            <person name="Poulter R."/>
            <person name="Rodriguez-Romero J."/>
            <person name="Ruiz-Herrera J."/>
            <person name="Shen Y.-Q."/>
            <person name="Zeng Q."/>
            <person name="Galagan J."/>
            <person name="Birren B.W."/>
            <person name="Cuomo C.A."/>
            <person name="Wickes B.L."/>
        </authorList>
    </citation>
    <scope>NUCLEOTIDE SEQUENCE [LARGE SCALE GENOMIC DNA]</scope>
    <source>
        <strain evidence="3">RA 99-880 / ATCC MYA-4621 / FGSC 9543 / NRRL 43880</strain>
    </source>
</reference>
<dbReference type="OrthoDB" id="2276628at2759"/>
<feature type="compositionally biased region" description="Low complexity" evidence="1">
    <location>
        <begin position="265"/>
        <end position="291"/>
    </location>
</feature>
<keyword evidence="3" id="KW-1185">Reference proteome</keyword>
<accession>I1BY75</accession>
<dbReference type="GeneID" id="93612831"/>
<gene>
    <name evidence="2" type="ORF">RO3G_05860</name>
</gene>
<evidence type="ECO:0000313" key="2">
    <source>
        <dbReference type="EMBL" id="EIE81155.1"/>
    </source>
</evidence>